<dbReference type="SUPFAM" id="SSF141322">
    <property type="entry name" value="NfeD domain-like"/>
    <property type="match status" value="1"/>
</dbReference>
<dbReference type="InterPro" id="IPR002810">
    <property type="entry name" value="NfeD-like_C"/>
</dbReference>
<dbReference type="PANTHER" id="PTHR33507">
    <property type="entry name" value="INNER MEMBRANE PROTEIN YBBJ"/>
    <property type="match status" value="1"/>
</dbReference>
<protein>
    <recommendedName>
        <fullName evidence="7">NfeD-like C-terminal domain-containing protein</fullName>
    </recommendedName>
</protein>
<dbReference type="Gene3D" id="2.40.50.140">
    <property type="entry name" value="Nucleic acid-binding proteins"/>
    <property type="match status" value="1"/>
</dbReference>
<proteinExistence type="predicted"/>
<evidence type="ECO:0000256" key="1">
    <source>
        <dbReference type="ARBA" id="ARBA00004141"/>
    </source>
</evidence>
<dbReference type="EMBL" id="SJPH01000002">
    <property type="protein sequence ID" value="TWT47252.1"/>
    <property type="molecule type" value="Genomic_DNA"/>
</dbReference>
<evidence type="ECO:0000259" key="7">
    <source>
        <dbReference type="Pfam" id="PF01957"/>
    </source>
</evidence>
<comment type="caution">
    <text evidence="8">The sequence shown here is derived from an EMBL/GenBank/DDBJ whole genome shotgun (WGS) entry which is preliminary data.</text>
</comment>
<dbReference type="PANTHER" id="PTHR33507:SF4">
    <property type="entry name" value="NODULATION COMPETITIVENESS PROTEIN NFED"/>
    <property type="match status" value="1"/>
</dbReference>
<evidence type="ECO:0000313" key="8">
    <source>
        <dbReference type="EMBL" id="TWT47252.1"/>
    </source>
</evidence>
<evidence type="ECO:0000256" key="2">
    <source>
        <dbReference type="ARBA" id="ARBA00022692"/>
    </source>
</evidence>
<dbReference type="Pfam" id="PF01957">
    <property type="entry name" value="NfeD"/>
    <property type="match status" value="1"/>
</dbReference>
<evidence type="ECO:0000256" key="5">
    <source>
        <dbReference type="SAM" id="MobiDB-lite"/>
    </source>
</evidence>
<keyword evidence="3 6" id="KW-1133">Transmembrane helix</keyword>
<keyword evidence="4 6" id="KW-0472">Membrane</keyword>
<feature type="transmembrane region" description="Helical" evidence="6">
    <location>
        <begin position="58"/>
        <end position="76"/>
    </location>
</feature>
<evidence type="ECO:0000256" key="4">
    <source>
        <dbReference type="ARBA" id="ARBA00023136"/>
    </source>
</evidence>
<reference evidence="8 9" key="1">
    <citation type="submission" date="2019-02" db="EMBL/GenBank/DDBJ databases">
        <title>Deep-cultivation of Planctomycetes and their phenomic and genomic characterization uncovers novel biology.</title>
        <authorList>
            <person name="Wiegand S."/>
            <person name="Jogler M."/>
            <person name="Boedeker C."/>
            <person name="Pinto D."/>
            <person name="Vollmers J."/>
            <person name="Rivas-Marin E."/>
            <person name="Kohn T."/>
            <person name="Peeters S.H."/>
            <person name="Heuer A."/>
            <person name="Rast P."/>
            <person name="Oberbeckmann S."/>
            <person name="Bunk B."/>
            <person name="Jeske O."/>
            <person name="Meyerdierks A."/>
            <person name="Storesund J.E."/>
            <person name="Kallscheuer N."/>
            <person name="Luecker S."/>
            <person name="Lage O.M."/>
            <person name="Pohl T."/>
            <person name="Merkel B.J."/>
            <person name="Hornburger P."/>
            <person name="Mueller R.-W."/>
            <person name="Bruemmer F."/>
            <person name="Labrenz M."/>
            <person name="Spormann A.M."/>
            <person name="Op Den Camp H."/>
            <person name="Overmann J."/>
            <person name="Amann R."/>
            <person name="Jetten M.S.M."/>
            <person name="Mascher T."/>
            <person name="Medema M.H."/>
            <person name="Devos D.P."/>
            <person name="Kaster A.-K."/>
            <person name="Ovreas L."/>
            <person name="Rohde M."/>
            <person name="Galperin M.Y."/>
            <person name="Jogler C."/>
        </authorList>
    </citation>
    <scope>NUCLEOTIDE SEQUENCE [LARGE SCALE GENOMIC DNA]</scope>
    <source>
        <strain evidence="8 9">Pla111</strain>
    </source>
</reference>
<dbReference type="InterPro" id="IPR052165">
    <property type="entry name" value="Membrane_assoc_protease"/>
</dbReference>
<gene>
    <name evidence="8" type="ORF">Pla111_08640</name>
</gene>
<dbReference type="RefSeq" id="WP_146571733.1">
    <property type="nucleotide sequence ID" value="NZ_SJPH01000002.1"/>
</dbReference>
<feature type="compositionally biased region" description="Low complexity" evidence="5">
    <location>
        <begin position="198"/>
        <end position="212"/>
    </location>
</feature>
<accession>A0A5C5WC61</accession>
<feature type="region of interest" description="Disordered" evidence="5">
    <location>
        <begin position="181"/>
        <end position="212"/>
    </location>
</feature>
<dbReference type="OrthoDB" id="283587at2"/>
<keyword evidence="2 6" id="KW-0812">Transmembrane</keyword>
<organism evidence="8 9">
    <name type="scientific">Botrimarina hoheduenensis</name>
    <dbReference type="NCBI Taxonomy" id="2528000"/>
    <lineage>
        <taxon>Bacteria</taxon>
        <taxon>Pseudomonadati</taxon>
        <taxon>Planctomycetota</taxon>
        <taxon>Planctomycetia</taxon>
        <taxon>Pirellulales</taxon>
        <taxon>Lacipirellulaceae</taxon>
        <taxon>Botrimarina</taxon>
    </lineage>
</organism>
<comment type="subcellular location">
    <subcellularLocation>
        <location evidence="1">Membrane</location>
        <topology evidence="1">Multi-pass membrane protein</topology>
    </subcellularLocation>
</comment>
<feature type="domain" description="NfeD-like C-terminal" evidence="7">
    <location>
        <begin position="105"/>
        <end position="160"/>
    </location>
</feature>
<evidence type="ECO:0000256" key="3">
    <source>
        <dbReference type="ARBA" id="ARBA00022989"/>
    </source>
</evidence>
<evidence type="ECO:0000313" key="9">
    <source>
        <dbReference type="Proteomes" id="UP000318995"/>
    </source>
</evidence>
<dbReference type="InterPro" id="IPR012340">
    <property type="entry name" value="NA-bd_OB-fold"/>
</dbReference>
<name>A0A5C5WC61_9BACT</name>
<dbReference type="GO" id="GO:0016020">
    <property type="term" value="C:membrane"/>
    <property type="evidence" value="ECO:0007669"/>
    <property type="project" value="UniProtKB-SubCell"/>
</dbReference>
<keyword evidence="9" id="KW-1185">Reference proteome</keyword>
<sequence length="212" mass="21992">MNLLDDTTLGLLLAAIGLLLLIAEVFFPSGGVLGALSALALLSAVYQAYASGGWTRGLTFAAVEVLLVPVALYVALQALPYTPMGRVLIGSAPTSDEVDPIDARRALIGRIGVARSKLLPSGAVEIDGQMIDCVSRGQAIDPGEYVKVVEVAANRVVVRRIDPETGPSAAVGDERLAHPAQDLGLEDFDFDPADISLPADDSPGSRRSSGSA</sequence>
<dbReference type="AlphaFoldDB" id="A0A5C5WC61"/>
<dbReference type="Proteomes" id="UP000318995">
    <property type="component" value="Unassembled WGS sequence"/>
</dbReference>
<evidence type="ECO:0000256" key="6">
    <source>
        <dbReference type="SAM" id="Phobius"/>
    </source>
</evidence>